<dbReference type="InterPro" id="IPR000244">
    <property type="entry name" value="Ribosomal_bL9"/>
</dbReference>
<evidence type="ECO:0000256" key="2">
    <source>
        <dbReference type="ARBA" id="ARBA00022730"/>
    </source>
</evidence>
<dbReference type="SUPFAM" id="SSF55653">
    <property type="entry name" value="Ribosomal protein L9 C-domain"/>
    <property type="match status" value="1"/>
</dbReference>
<dbReference type="AlphaFoldDB" id="A0A5D3YRF0"/>
<evidence type="ECO:0000256" key="1">
    <source>
        <dbReference type="ARBA" id="ARBA00010605"/>
    </source>
</evidence>
<accession>A0A5D3YRF0</accession>
<evidence type="ECO:0000256" key="8">
    <source>
        <dbReference type="SAM" id="Coils"/>
    </source>
</evidence>
<dbReference type="GO" id="GO:0005840">
    <property type="term" value="C:ribosome"/>
    <property type="evidence" value="ECO:0007669"/>
    <property type="project" value="UniProtKB-KW"/>
</dbReference>
<comment type="similarity">
    <text evidence="1 7">Belongs to the bacterial ribosomal protein bL9 family.</text>
</comment>
<feature type="domain" description="Ribosomal protein L9" evidence="9">
    <location>
        <begin position="18"/>
        <end position="45"/>
    </location>
</feature>
<dbReference type="Pfam" id="PF01281">
    <property type="entry name" value="Ribosomal_L9_N"/>
    <property type="match status" value="1"/>
</dbReference>
<dbReference type="InterPro" id="IPR020069">
    <property type="entry name" value="Ribosomal_bL9_C"/>
</dbReference>
<dbReference type="RefSeq" id="WP_246138161.1">
    <property type="nucleotide sequence ID" value="NZ_VNHY01000001.1"/>
</dbReference>
<gene>
    <name evidence="7" type="primary">rplI</name>
    <name evidence="10" type="ORF">LX73_0892</name>
</gene>
<dbReference type="Proteomes" id="UP000324595">
    <property type="component" value="Unassembled WGS sequence"/>
</dbReference>
<dbReference type="HAMAP" id="MF_00503">
    <property type="entry name" value="Ribosomal_bL9"/>
    <property type="match status" value="1"/>
</dbReference>
<dbReference type="InterPro" id="IPR020594">
    <property type="entry name" value="Ribosomal_bL9_bac/chp"/>
</dbReference>
<evidence type="ECO:0000256" key="6">
    <source>
        <dbReference type="ARBA" id="ARBA00035292"/>
    </source>
</evidence>
<comment type="caution">
    <text evidence="10">The sequence shown here is derived from an EMBL/GenBank/DDBJ whole genome shotgun (WGS) entry which is preliminary data.</text>
</comment>
<proteinExistence type="inferred from homology"/>
<dbReference type="GO" id="GO:0006412">
    <property type="term" value="P:translation"/>
    <property type="evidence" value="ECO:0007669"/>
    <property type="project" value="UniProtKB-UniRule"/>
</dbReference>
<dbReference type="InterPro" id="IPR036935">
    <property type="entry name" value="Ribosomal_bL9_N_sf"/>
</dbReference>
<keyword evidence="4 7" id="KW-0689">Ribosomal protein</keyword>
<protein>
    <recommendedName>
        <fullName evidence="6 7">Large ribosomal subunit protein bL9</fullName>
    </recommendedName>
</protein>
<dbReference type="InterPro" id="IPR009027">
    <property type="entry name" value="Ribosomal_bL9/RNase_H1_N"/>
</dbReference>
<sequence length="152" mass="17045">MANKYMKLILREDVNKLGDAGDIVEVKAGYGRNYLIPQGKAMMATDGALKRVERMKEKAERRAELTVERAQDMAERLETTSVTIPVAVGEDERIHGSVTNQDIADALAERDINIDKRKISLDKDIKTLGEYTATVNLISEIKAEIKVWVVKQ</sequence>
<dbReference type="PANTHER" id="PTHR21368">
    <property type="entry name" value="50S RIBOSOMAL PROTEIN L9"/>
    <property type="match status" value="1"/>
</dbReference>
<dbReference type="Gene3D" id="3.40.5.10">
    <property type="entry name" value="Ribosomal protein L9, N-terminal domain"/>
    <property type="match status" value="1"/>
</dbReference>
<comment type="function">
    <text evidence="7">Binds to the 23S rRNA.</text>
</comment>
<evidence type="ECO:0000256" key="3">
    <source>
        <dbReference type="ARBA" id="ARBA00022884"/>
    </source>
</evidence>
<evidence type="ECO:0000259" key="9">
    <source>
        <dbReference type="PROSITE" id="PS00651"/>
    </source>
</evidence>
<dbReference type="SUPFAM" id="SSF55658">
    <property type="entry name" value="L9 N-domain-like"/>
    <property type="match status" value="1"/>
</dbReference>
<keyword evidence="5 7" id="KW-0687">Ribonucleoprotein</keyword>
<dbReference type="GO" id="GO:0019843">
    <property type="term" value="F:rRNA binding"/>
    <property type="evidence" value="ECO:0007669"/>
    <property type="project" value="UniProtKB-UniRule"/>
</dbReference>
<keyword evidence="3 7" id="KW-0694">RNA-binding</keyword>
<dbReference type="GO" id="GO:0003735">
    <property type="term" value="F:structural constituent of ribosome"/>
    <property type="evidence" value="ECO:0007669"/>
    <property type="project" value="InterPro"/>
</dbReference>
<feature type="coiled-coil region" evidence="8">
    <location>
        <begin position="42"/>
        <end position="80"/>
    </location>
</feature>
<organism evidence="10 11">
    <name type="scientific">Fodinibius salinus</name>
    <dbReference type="NCBI Taxonomy" id="860790"/>
    <lineage>
        <taxon>Bacteria</taxon>
        <taxon>Pseudomonadati</taxon>
        <taxon>Balneolota</taxon>
        <taxon>Balneolia</taxon>
        <taxon>Balneolales</taxon>
        <taxon>Balneolaceae</taxon>
        <taxon>Fodinibius</taxon>
    </lineage>
</organism>
<dbReference type="GO" id="GO:1990904">
    <property type="term" value="C:ribonucleoprotein complex"/>
    <property type="evidence" value="ECO:0007669"/>
    <property type="project" value="UniProtKB-KW"/>
</dbReference>
<keyword evidence="11" id="KW-1185">Reference proteome</keyword>
<dbReference type="FunFam" id="3.40.5.10:FF:000003">
    <property type="entry name" value="50S ribosomal protein L9"/>
    <property type="match status" value="1"/>
</dbReference>
<dbReference type="NCBIfam" id="TIGR00158">
    <property type="entry name" value="L9"/>
    <property type="match status" value="1"/>
</dbReference>
<dbReference type="InterPro" id="IPR020070">
    <property type="entry name" value="Ribosomal_bL9_N"/>
</dbReference>
<dbReference type="EMBL" id="VNHY01000001">
    <property type="protein sequence ID" value="TYP95583.1"/>
    <property type="molecule type" value="Genomic_DNA"/>
</dbReference>
<dbReference type="Pfam" id="PF03948">
    <property type="entry name" value="Ribosomal_L9_C"/>
    <property type="match status" value="1"/>
</dbReference>
<evidence type="ECO:0000313" key="11">
    <source>
        <dbReference type="Proteomes" id="UP000324595"/>
    </source>
</evidence>
<name>A0A5D3YRF0_9BACT</name>
<dbReference type="PROSITE" id="PS00651">
    <property type="entry name" value="RIBOSOMAL_L9"/>
    <property type="match status" value="1"/>
</dbReference>
<reference evidence="10 11" key="1">
    <citation type="submission" date="2019-07" db="EMBL/GenBank/DDBJ databases">
        <title>Genomic Encyclopedia of Archaeal and Bacterial Type Strains, Phase II (KMG-II): from individual species to whole genera.</title>
        <authorList>
            <person name="Goeker M."/>
        </authorList>
    </citation>
    <scope>NUCLEOTIDE SEQUENCE [LARGE SCALE GENOMIC DNA]</scope>
    <source>
        <strain evidence="10 11">DSM 21935</strain>
    </source>
</reference>
<evidence type="ECO:0000256" key="5">
    <source>
        <dbReference type="ARBA" id="ARBA00023274"/>
    </source>
</evidence>
<keyword evidence="8" id="KW-0175">Coiled coil</keyword>
<dbReference type="InterPro" id="IPR036791">
    <property type="entry name" value="Ribosomal_bL9_C_sf"/>
</dbReference>
<evidence type="ECO:0000256" key="7">
    <source>
        <dbReference type="HAMAP-Rule" id="MF_00503"/>
    </source>
</evidence>
<dbReference type="Gene3D" id="3.10.430.100">
    <property type="entry name" value="Ribosomal protein L9, C-terminal domain"/>
    <property type="match status" value="1"/>
</dbReference>
<evidence type="ECO:0000256" key="4">
    <source>
        <dbReference type="ARBA" id="ARBA00022980"/>
    </source>
</evidence>
<evidence type="ECO:0000313" key="10">
    <source>
        <dbReference type="EMBL" id="TYP95583.1"/>
    </source>
</evidence>
<keyword evidence="2 7" id="KW-0699">rRNA-binding</keyword>